<reference evidence="6" key="2">
    <citation type="submission" date="2023-04" db="EMBL/GenBank/DDBJ databases">
        <authorList>
            <person name="Beletskiy A.V."/>
            <person name="Mardanov A.V."/>
            <person name="Ravin N.V."/>
        </authorList>
    </citation>
    <scope>NUCLEOTIDE SEQUENCE</scope>
    <source>
        <strain evidence="6">GKL-01</strain>
    </source>
</reference>
<keyword evidence="3 6" id="KW-0328">Glycosyltransferase</keyword>
<keyword evidence="4 6" id="KW-0808">Transferase</keyword>
<dbReference type="Pfam" id="PF07429">
    <property type="entry name" value="Glyco_transf_56"/>
    <property type="match status" value="1"/>
</dbReference>
<dbReference type="GO" id="GO:0102031">
    <property type="term" value="F:4-acetamido-4,6-dideoxy-D-galactose transferase activity"/>
    <property type="evidence" value="ECO:0007669"/>
    <property type="project" value="UniProtKB-EC"/>
</dbReference>
<dbReference type="KEGG" id="tdu:QJT80_01340"/>
<dbReference type="AlphaFoldDB" id="A0AA95H9Z2"/>
<reference evidence="6" key="1">
    <citation type="journal article" date="2023" name="Int. J. Mol. Sci.">
        <title>Metagenomics Revealed a New Genus 'Candidatus Thiocaldithrix dubininis' gen. nov., sp. nov. and a New Species 'Candidatus Thiothrix putei' sp. nov. in the Family Thiotrichaceae, Some Members of Which Have Traits of Both Na+- and H+-Motive Energetics.</title>
        <authorList>
            <person name="Ravin N.V."/>
            <person name="Muntyan M.S."/>
            <person name="Smolyakov D.D."/>
            <person name="Rudenko T.S."/>
            <person name="Beletsky A.V."/>
            <person name="Mardanov A.V."/>
            <person name="Grabovich M.Y."/>
        </authorList>
    </citation>
    <scope>NUCLEOTIDE SEQUENCE</scope>
    <source>
        <strain evidence="6">GKL-01</strain>
    </source>
</reference>
<organism evidence="6">
    <name type="scientific">Candidatus Thiocaldithrix dubininis</name>
    <dbReference type="NCBI Taxonomy" id="3080823"/>
    <lineage>
        <taxon>Bacteria</taxon>
        <taxon>Pseudomonadati</taxon>
        <taxon>Pseudomonadota</taxon>
        <taxon>Gammaproteobacteria</taxon>
        <taxon>Thiotrichales</taxon>
        <taxon>Thiotrichaceae</taxon>
        <taxon>Candidatus Thiocaldithrix</taxon>
    </lineage>
</organism>
<dbReference type="Proteomes" id="UP001300672">
    <property type="component" value="Chromosome"/>
</dbReference>
<evidence type="ECO:0000256" key="2">
    <source>
        <dbReference type="ARBA" id="ARBA00022519"/>
    </source>
</evidence>
<dbReference type="GO" id="GO:0009246">
    <property type="term" value="P:enterobacterial common antigen biosynthetic process"/>
    <property type="evidence" value="ECO:0007669"/>
    <property type="project" value="InterPro"/>
</dbReference>
<accession>A0AA95H9Z2</accession>
<evidence type="ECO:0000256" key="5">
    <source>
        <dbReference type="ARBA" id="ARBA00023136"/>
    </source>
</evidence>
<evidence type="ECO:0000256" key="3">
    <source>
        <dbReference type="ARBA" id="ARBA00022676"/>
    </source>
</evidence>
<keyword evidence="5" id="KW-0472">Membrane</keyword>
<name>A0AA95H9Z2_9GAMM</name>
<keyword evidence="1" id="KW-1003">Cell membrane</keyword>
<dbReference type="EC" id="2.4.1.325" evidence="6"/>
<evidence type="ECO:0000313" key="6">
    <source>
        <dbReference type="EMBL" id="WGZ91129.1"/>
    </source>
</evidence>
<evidence type="ECO:0000256" key="1">
    <source>
        <dbReference type="ARBA" id="ARBA00022475"/>
    </source>
</evidence>
<sequence>MNTYKILHISDDEKFIEPFINFIENNHQIDNHYFIVFNNNSHTYVKERKNLNKINFNHKSIILLLFKCFFSEKIILHGLHNKKLVFLLWFMPWVLKRSYWCIWGADLYSFKIKKHTLKSKLDYILRCQIISRIGHLVSYLPGDILLARQYFNAKGIYHECFLYPSNLYKHTELQKKITTDIGILVGNSATPSNNHLDIFRKLLIHKAKDINIYCPLSYGKSEYGKYIEAEGKIYFGNKFHALLDFMPLKNYLELLSNIDIAIFAHDRQQAMGNIISLLGLGKTIFLRKNTTSWEFLHNLGFFIKTFEEFDLKKITQEEASHNIMKAKSVFSEEVLSTQLNNLFDK</sequence>
<keyword evidence="2" id="KW-0997">Cell inner membrane</keyword>
<dbReference type="InterPro" id="IPR009993">
    <property type="entry name" value="WecF"/>
</dbReference>
<proteinExistence type="predicted"/>
<dbReference type="GO" id="GO:0008417">
    <property type="term" value="F:fucosyltransferase activity"/>
    <property type="evidence" value="ECO:0007669"/>
    <property type="project" value="InterPro"/>
</dbReference>
<protein>
    <submittedName>
        <fullName evidence="6">TDP-N-acetylfucosamine:lipid II N-acetylfucosaminyltransferase</fullName>
        <ecNumber evidence="6">2.4.1.325</ecNumber>
    </submittedName>
</protein>
<gene>
    <name evidence="6" type="ORF">QJT80_01340</name>
</gene>
<dbReference type="EMBL" id="CP124755">
    <property type="protein sequence ID" value="WGZ91129.1"/>
    <property type="molecule type" value="Genomic_DNA"/>
</dbReference>
<evidence type="ECO:0000256" key="4">
    <source>
        <dbReference type="ARBA" id="ARBA00022679"/>
    </source>
</evidence>